<dbReference type="Proteomes" id="UP000183203">
    <property type="component" value="Unassembled WGS sequence"/>
</dbReference>
<feature type="domain" description="DUF559" evidence="1">
    <location>
        <begin position="229"/>
        <end position="270"/>
    </location>
</feature>
<evidence type="ECO:0000259" key="1">
    <source>
        <dbReference type="Pfam" id="PF04480"/>
    </source>
</evidence>
<evidence type="ECO:0000313" key="2">
    <source>
        <dbReference type="EMBL" id="SDC57328.1"/>
    </source>
</evidence>
<dbReference type="Pfam" id="PF04480">
    <property type="entry name" value="DUF559"/>
    <property type="match status" value="1"/>
</dbReference>
<dbReference type="STRING" id="993073.AS029_11565"/>
<gene>
    <name evidence="2" type="ORF">SAMN05216418_2586</name>
</gene>
<dbReference type="OrthoDB" id="3173471at2"/>
<dbReference type="AlphaFoldDB" id="A0A1G6MP16"/>
<reference evidence="2 3" key="1">
    <citation type="submission" date="2016-09" db="EMBL/GenBank/DDBJ databases">
        <authorList>
            <person name="Capua I."/>
            <person name="De Benedictis P."/>
            <person name="Joannis T."/>
            <person name="Lombin L.H."/>
            <person name="Cattoli G."/>
        </authorList>
    </citation>
    <scope>NUCLEOTIDE SEQUENCE [LARGE SCALE GENOMIC DNA]</scope>
    <source>
        <strain evidence="2 3">NIO-1002</strain>
    </source>
</reference>
<protein>
    <recommendedName>
        <fullName evidence="1">DUF559 domain-containing protein</fullName>
    </recommendedName>
</protein>
<evidence type="ECO:0000313" key="3">
    <source>
        <dbReference type="Proteomes" id="UP000183203"/>
    </source>
</evidence>
<dbReference type="InterPro" id="IPR011335">
    <property type="entry name" value="Restrct_endonuc-II-like"/>
</dbReference>
<dbReference type="Gene3D" id="3.40.960.10">
    <property type="entry name" value="VSR Endonuclease"/>
    <property type="match status" value="1"/>
</dbReference>
<name>A0A1G6MP16_9MICO</name>
<proteinExistence type="predicted"/>
<organism evidence="2 3">
    <name type="scientific">Microbacterium enclense</name>
    <dbReference type="NCBI Taxonomy" id="993073"/>
    <lineage>
        <taxon>Bacteria</taxon>
        <taxon>Bacillati</taxon>
        <taxon>Actinomycetota</taxon>
        <taxon>Actinomycetes</taxon>
        <taxon>Micrococcales</taxon>
        <taxon>Microbacteriaceae</taxon>
        <taxon>Microbacterium</taxon>
    </lineage>
</organism>
<accession>A0A1G6MP16</accession>
<dbReference type="SUPFAM" id="SSF52980">
    <property type="entry name" value="Restriction endonuclease-like"/>
    <property type="match status" value="1"/>
</dbReference>
<sequence>MPHSSRLVGPAAAFTVTEGAAHGLSPSSLRASDWITPHAGVRVERTSTPRQRLAALVRALPAHAFLCGPTAAVLHGLPLPGPLASRAWEEPFIGVPAGRNRIRRPGTTGRALTVEPDDVVETDGIRCTSLLRTWAELAEFLGVGQLTAVSDHVISRHHRRATREDLERTHRRFLGGRGSKRRRLAVDLADERAESPRESEVRVLLIQAGLPCPAVNVEIFDGARFVARVDLLYPDQRLIIEYDGDHHRDPHQWSRDQSRRAELESLGYRMTVVTARDFDDPAALIARIRRLLARTPP</sequence>
<dbReference type="EMBL" id="FMYG01000005">
    <property type="protein sequence ID" value="SDC57328.1"/>
    <property type="molecule type" value="Genomic_DNA"/>
</dbReference>
<dbReference type="InterPro" id="IPR007569">
    <property type="entry name" value="DUF559"/>
</dbReference>